<name>A0A8S5N1F5_9CAUD</name>
<sequence>MGRNSIAIKKKFARDFPVFYNKLDFYLFLSIIPSIKRVSRYCG</sequence>
<organism evidence="1">
    <name type="scientific">Podoviridae sp. cttxo15</name>
    <dbReference type="NCBI Taxonomy" id="2826584"/>
    <lineage>
        <taxon>Viruses</taxon>
        <taxon>Duplodnaviria</taxon>
        <taxon>Heunggongvirae</taxon>
        <taxon>Uroviricota</taxon>
        <taxon>Caudoviricetes</taxon>
    </lineage>
</organism>
<proteinExistence type="predicted"/>
<accession>A0A8S5N1F5</accession>
<evidence type="ECO:0000313" key="1">
    <source>
        <dbReference type="EMBL" id="DAD88485.1"/>
    </source>
</evidence>
<dbReference type="EMBL" id="BK015041">
    <property type="protein sequence ID" value="DAD88485.1"/>
    <property type="molecule type" value="Genomic_DNA"/>
</dbReference>
<reference evidence="1" key="1">
    <citation type="journal article" date="2021" name="Proc. Natl. Acad. Sci. U.S.A.">
        <title>A Catalog of Tens of Thousands of Viruses from Human Metagenomes Reveals Hidden Associations with Chronic Diseases.</title>
        <authorList>
            <person name="Tisza M.J."/>
            <person name="Buck C.B."/>
        </authorList>
    </citation>
    <scope>NUCLEOTIDE SEQUENCE</scope>
    <source>
        <strain evidence="1">Cttxo15</strain>
    </source>
</reference>
<protein>
    <submittedName>
        <fullName evidence="1">Uncharacterized protein</fullName>
    </submittedName>
</protein>